<dbReference type="SUPFAM" id="SSF54106">
    <property type="entry name" value="LysM domain"/>
    <property type="match status" value="1"/>
</dbReference>
<dbReference type="PANTHER" id="PTHR34700">
    <property type="entry name" value="POTASSIUM BINDING PROTEIN KBP"/>
    <property type="match status" value="1"/>
</dbReference>
<name>D5RMQ8_9PROT</name>
<feature type="non-terminal residue" evidence="2">
    <location>
        <position position="1"/>
    </location>
</feature>
<evidence type="ECO:0000259" key="1">
    <source>
        <dbReference type="PROSITE" id="PS51782"/>
    </source>
</evidence>
<keyword evidence="3" id="KW-1185">Reference proteome</keyword>
<dbReference type="InterPro" id="IPR036779">
    <property type="entry name" value="LysM_dom_sf"/>
</dbReference>
<dbReference type="OrthoDB" id="370541at2"/>
<dbReference type="CDD" id="cd00118">
    <property type="entry name" value="LysM"/>
    <property type="match status" value="1"/>
</dbReference>
<dbReference type="AlphaFoldDB" id="D5RMQ8"/>
<dbReference type="InterPro" id="IPR052196">
    <property type="entry name" value="Bact_Kbp"/>
</dbReference>
<reference evidence="2 3" key="1">
    <citation type="submission" date="2010-04" db="EMBL/GenBank/DDBJ databases">
        <authorList>
            <person name="Qin X."/>
            <person name="Bachman B."/>
            <person name="Battles P."/>
            <person name="Bell A."/>
            <person name="Bess C."/>
            <person name="Bickham C."/>
            <person name="Chaboub L."/>
            <person name="Chen D."/>
            <person name="Coyle M."/>
            <person name="Deiros D.R."/>
            <person name="Dinh H."/>
            <person name="Forbes L."/>
            <person name="Fowler G."/>
            <person name="Francisco L."/>
            <person name="Fu Q."/>
            <person name="Gubbala S."/>
            <person name="Hale W."/>
            <person name="Han Y."/>
            <person name="Hemphill L."/>
            <person name="Highlander S.K."/>
            <person name="Hirani K."/>
            <person name="Hogues M."/>
            <person name="Jackson L."/>
            <person name="Jakkamsetti A."/>
            <person name="Javaid M."/>
            <person name="Jiang H."/>
            <person name="Korchina V."/>
            <person name="Kovar C."/>
            <person name="Lara F."/>
            <person name="Lee S."/>
            <person name="Mata R."/>
            <person name="Mathew T."/>
            <person name="Moen C."/>
            <person name="Morales K."/>
            <person name="Munidasa M."/>
            <person name="Nazareth L."/>
            <person name="Ngo R."/>
            <person name="Nguyen L."/>
            <person name="Okwuonu G."/>
            <person name="Ongeri F."/>
            <person name="Patil S."/>
            <person name="Petrosino J."/>
            <person name="Pham C."/>
            <person name="Pham P."/>
            <person name="Pu L.-L."/>
            <person name="Puazo M."/>
            <person name="Raj R."/>
            <person name="Reid J."/>
            <person name="Rouhana J."/>
            <person name="Saada N."/>
            <person name="Shang Y."/>
            <person name="Simmons D."/>
            <person name="Thornton R."/>
            <person name="Warren J."/>
            <person name="Weissenberger G."/>
            <person name="Zhang J."/>
            <person name="Zhang L."/>
            <person name="Zhou C."/>
            <person name="Zhu D."/>
            <person name="Muzny D."/>
            <person name="Worley K."/>
            <person name="Gibbs R."/>
        </authorList>
    </citation>
    <scope>NUCLEOTIDE SEQUENCE [LARGE SCALE GENOMIC DNA]</scope>
    <source>
        <strain evidence="2 3">ATCC 49957</strain>
    </source>
</reference>
<accession>D5RMQ8</accession>
<organism evidence="2 3">
    <name type="scientific">Pseudoroseomonas cervicalis ATCC 49957</name>
    <dbReference type="NCBI Taxonomy" id="525371"/>
    <lineage>
        <taxon>Bacteria</taxon>
        <taxon>Pseudomonadati</taxon>
        <taxon>Pseudomonadota</taxon>
        <taxon>Alphaproteobacteria</taxon>
        <taxon>Acetobacterales</taxon>
        <taxon>Roseomonadaceae</taxon>
        <taxon>Roseomonas</taxon>
    </lineage>
</organism>
<dbReference type="Pfam" id="PF01476">
    <property type="entry name" value="LysM"/>
    <property type="match status" value="1"/>
</dbReference>
<proteinExistence type="predicted"/>
<dbReference type="EMBL" id="ADVL01000404">
    <property type="protein sequence ID" value="EFH11413.1"/>
    <property type="molecule type" value="Genomic_DNA"/>
</dbReference>
<gene>
    <name evidence="2" type="ORF">HMPREF0731_2369</name>
</gene>
<evidence type="ECO:0000313" key="3">
    <source>
        <dbReference type="Proteomes" id="UP000005324"/>
    </source>
</evidence>
<dbReference type="InterPro" id="IPR018392">
    <property type="entry name" value="LysM"/>
</dbReference>
<dbReference type="HOGENOM" id="CLU_1800637_0_0_5"/>
<dbReference type="Proteomes" id="UP000005324">
    <property type="component" value="Unassembled WGS sequence"/>
</dbReference>
<sequence length="143" mass="15446">GLDVVDYEEGGAMRFAGRAPGGAAVRLYVDGAHAGDSRADAEGRWSLTPEAVPEPGLHTLRVEQIGPRGQVASRIELPFQREAAPAAAAPGQMTVQPGHSLWRIARGTYGRGTRYTVIYRANRDQIRDPNRIYPGQIFTLPPG</sequence>
<evidence type="ECO:0000313" key="2">
    <source>
        <dbReference type="EMBL" id="EFH11413.1"/>
    </source>
</evidence>
<dbReference type="PANTHER" id="PTHR34700:SF4">
    <property type="entry name" value="PHAGE-LIKE ELEMENT PBSX PROTEIN XKDP"/>
    <property type="match status" value="1"/>
</dbReference>
<protein>
    <submittedName>
        <fullName evidence="2">LysM domain protein</fullName>
    </submittedName>
</protein>
<dbReference type="RefSeq" id="WP_007006224.1">
    <property type="nucleotide sequence ID" value="NZ_GG770975.1"/>
</dbReference>
<comment type="caution">
    <text evidence="2">The sequence shown here is derived from an EMBL/GenBank/DDBJ whole genome shotgun (WGS) entry which is preliminary data.</text>
</comment>
<dbReference type="PROSITE" id="PS51782">
    <property type="entry name" value="LYSM"/>
    <property type="match status" value="1"/>
</dbReference>
<feature type="domain" description="LysM" evidence="1">
    <location>
        <begin position="91"/>
        <end position="140"/>
    </location>
</feature>
<dbReference type="Gene3D" id="3.10.350.10">
    <property type="entry name" value="LysM domain"/>
    <property type="match status" value="1"/>
</dbReference>